<name>A0A251TBM8_HELAN</name>
<dbReference type="PANTHER" id="PTHR31325">
    <property type="entry name" value="OS01G0798800 PROTEIN-RELATED"/>
    <property type="match status" value="1"/>
</dbReference>
<keyword evidence="5" id="KW-1185">Reference proteome</keyword>
<feature type="domain" description="DUF4220" evidence="2">
    <location>
        <begin position="56"/>
        <end position="455"/>
    </location>
</feature>
<feature type="transmembrane region" description="Helical" evidence="1">
    <location>
        <begin position="345"/>
        <end position="366"/>
    </location>
</feature>
<accession>A0A251TBM8</accession>
<feature type="transmembrane region" description="Helical" evidence="1">
    <location>
        <begin position="54"/>
        <end position="75"/>
    </location>
</feature>
<dbReference type="AlphaFoldDB" id="A0A251TBM8"/>
<dbReference type="InParanoid" id="A0A251TBM8"/>
<gene>
    <name evidence="4" type="ORF">HannXRQ_Chr11g0340151</name>
    <name evidence="3" type="ORF">HanXRQr2_Chr11g0498971</name>
</gene>
<feature type="transmembrane region" description="Helical" evidence="1">
    <location>
        <begin position="95"/>
        <end position="118"/>
    </location>
</feature>
<organism evidence="4 5">
    <name type="scientific">Helianthus annuus</name>
    <name type="common">Common sunflower</name>
    <dbReference type="NCBI Taxonomy" id="4232"/>
    <lineage>
        <taxon>Eukaryota</taxon>
        <taxon>Viridiplantae</taxon>
        <taxon>Streptophyta</taxon>
        <taxon>Embryophyta</taxon>
        <taxon>Tracheophyta</taxon>
        <taxon>Spermatophyta</taxon>
        <taxon>Magnoliopsida</taxon>
        <taxon>eudicotyledons</taxon>
        <taxon>Gunneridae</taxon>
        <taxon>Pentapetalae</taxon>
        <taxon>asterids</taxon>
        <taxon>campanulids</taxon>
        <taxon>Asterales</taxon>
        <taxon>Asteraceae</taxon>
        <taxon>Asteroideae</taxon>
        <taxon>Heliantheae alliance</taxon>
        <taxon>Heliantheae</taxon>
        <taxon>Helianthus</taxon>
    </lineage>
</organism>
<evidence type="ECO:0000313" key="5">
    <source>
        <dbReference type="Proteomes" id="UP000215914"/>
    </source>
</evidence>
<evidence type="ECO:0000256" key="1">
    <source>
        <dbReference type="SAM" id="Phobius"/>
    </source>
</evidence>
<keyword evidence="1" id="KW-0472">Membrane</keyword>
<dbReference type="STRING" id="4232.A0A251TBM8"/>
<dbReference type="EMBL" id="MNCJ02000326">
    <property type="protein sequence ID" value="KAF5782692.1"/>
    <property type="molecule type" value="Genomic_DNA"/>
</dbReference>
<dbReference type="InterPro" id="IPR007658">
    <property type="entry name" value="DUF594"/>
</dbReference>
<reference evidence="3 5" key="1">
    <citation type="journal article" date="2017" name="Nature">
        <title>The sunflower genome provides insights into oil metabolism, flowering and Asterid evolution.</title>
        <authorList>
            <person name="Badouin H."/>
            <person name="Gouzy J."/>
            <person name="Grassa C.J."/>
            <person name="Murat F."/>
            <person name="Staton S.E."/>
            <person name="Cottret L."/>
            <person name="Lelandais-Briere C."/>
            <person name="Owens G.L."/>
            <person name="Carrere S."/>
            <person name="Mayjonade B."/>
            <person name="Legrand L."/>
            <person name="Gill N."/>
            <person name="Kane N.C."/>
            <person name="Bowers J.E."/>
            <person name="Hubner S."/>
            <person name="Bellec A."/>
            <person name="Berard A."/>
            <person name="Berges H."/>
            <person name="Blanchet N."/>
            <person name="Boniface M.C."/>
            <person name="Brunel D."/>
            <person name="Catrice O."/>
            <person name="Chaidir N."/>
            <person name="Claudel C."/>
            <person name="Donnadieu C."/>
            <person name="Faraut T."/>
            <person name="Fievet G."/>
            <person name="Helmstetter N."/>
            <person name="King M."/>
            <person name="Knapp S.J."/>
            <person name="Lai Z."/>
            <person name="Le Paslier M.C."/>
            <person name="Lippi Y."/>
            <person name="Lorenzon L."/>
            <person name="Mandel J.R."/>
            <person name="Marage G."/>
            <person name="Marchand G."/>
            <person name="Marquand E."/>
            <person name="Bret-Mestries E."/>
            <person name="Morien E."/>
            <person name="Nambeesan S."/>
            <person name="Nguyen T."/>
            <person name="Pegot-Espagnet P."/>
            <person name="Pouilly N."/>
            <person name="Raftis F."/>
            <person name="Sallet E."/>
            <person name="Schiex T."/>
            <person name="Thomas J."/>
            <person name="Vandecasteele C."/>
            <person name="Vares D."/>
            <person name="Vear F."/>
            <person name="Vautrin S."/>
            <person name="Crespi M."/>
            <person name="Mangin B."/>
            <person name="Burke J.M."/>
            <person name="Salse J."/>
            <person name="Munos S."/>
            <person name="Vincourt P."/>
            <person name="Rieseberg L.H."/>
            <person name="Langlade N.B."/>
        </authorList>
    </citation>
    <scope>NUCLEOTIDE SEQUENCE [LARGE SCALE GENOMIC DNA]</scope>
    <source>
        <strain evidence="5">cv. SF193</strain>
        <tissue evidence="3">Leaves</tissue>
    </source>
</reference>
<dbReference type="InterPro" id="IPR025315">
    <property type="entry name" value="DUF4220"/>
</dbReference>
<dbReference type="EMBL" id="CM007900">
    <property type="protein sequence ID" value="OTG08304.1"/>
    <property type="molecule type" value="Genomic_DNA"/>
</dbReference>
<evidence type="ECO:0000313" key="4">
    <source>
        <dbReference type="EMBL" id="OTG08304.1"/>
    </source>
</evidence>
<reference evidence="4" key="2">
    <citation type="submission" date="2017-02" db="EMBL/GenBank/DDBJ databases">
        <title>Sunflower complete genome.</title>
        <authorList>
            <person name="Langlade N."/>
            <person name="Munos S."/>
        </authorList>
    </citation>
    <scope>NUCLEOTIDE SEQUENCE [LARGE SCALE GENOMIC DNA]</scope>
    <source>
        <tissue evidence="4">Leaves</tissue>
    </source>
</reference>
<evidence type="ECO:0000259" key="2">
    <source>
        <dbReference type="Pfam" id="PF13968"/>
    </source>
</evidence>
<proteinExistence type="predicted"/>
<keyword evidence="1" id="KW-1133">Transmembrane helix</keyword>
<protein>
    <recommendedName>
        <fullName evidence="2">DUF4220 domain-containing protein</fullName>
    </recommendedName>
</protein>
<dbReference type="Pfam" id="PF13968">
    <property type="entry name" value="DUF4220"/>
    <property type="match status" value="1"/>
</dbReference>
<dbReference type="Gramene" id="mRNA:HanXRQr2_Chr11g0498971">
    <property type="protein sequence ID" value="mRNA:HanXRQr2_Chr11g0498971"/>
    <property type="gene ID" value="HanXRQr2_Chr11g0498971"/>
</dbReference>
<dbReference type="FunCoup" id="A0A251TBM8">
    <property type="interactions" value="989"/>
</dbReference>
<feature type="transmembrane region" description="Helical" evidence="1">
    <location>
        <begin position="22"/>
        <end position="42"/>
    </location>
</feature>
<sequence length="748" mass="85948">MRRMMLDPVPLKWKKLWDTCDLRSFMLLSLSLQTFLIIVAPLRKRTKSNLIIMLLWSAYLLADWAANFAVGLIMKGQGDSSDNPGKKGRDTSEDAGLLAFWASFILVHLVGPDTITAFSLEDNELWPRHLFGLVFQFLSAVYVFILSLPHNGLWIPTLLVFFNGMLKYIEKTRSFYLASADIFKSSMLKKANPDINASKLIDMHNTMKEAKMPAKIEVIPDQEIVTISRVISANKTKKGILTELEVVQYGYQFYEKFIGLIVDMIYGEKERHQSRDFFLNRTANDAFKVIEVELNLIHEVLFTKFPMVHGKNGAIRRLLCLVTVCLAITLFLLKSKTNFREADVRITYCLLFGALVFDLISLFMIFSSDWTIIALRGSPDDVPPHNSLKNKIITLFLKLKTEGILKVIRAFTSELVNHVFSLCIQDPKSNTESNQYANRNGRWSETISTFNLINYSLHRRHQSLEKVLNNLGFTRFLDGISYVEPEEFTVYLRDFIFDELRAKSEFADDLEEAKEINSARGNWVLRVEAGWDSLLKYVFEVDYDQSLIVWHIATNLCYHKEDDNGMHNTSSKKKHNTSSKRNIAKLLSDYMMFLLYLQPNIMSTLEGVAHIRFLYTFTEVSAQIQRFSEITDSKPRSVCEEILKTSRTNVNSLLFESCSLANQLIEISKKDPKSGNDPKLDKWEILSKVWVEMLCYAAINSRVNTQVAQVSKGGELITIVWLLMTHFGFGDQFQPNKHNKRVKLHVGK</sequence>
<keyword evidence="1" id="KW-0812">Transmembrane</keyword>
<reference evidence="3" key="3">
    <citation type="submission" date="2020-06" db="EMBL/GenBank/DDBJ databases">
        <title>Helianthus annuus Genome sequencing and assembly Release 2.</title>
        <authorList>
            <person name="Gouzy J."/>
            <person name="Langlade N."/>
            <person name="Munos S."/>
        </authorList>
    </citation>
    <scope>NUCLEOTIDE SEQUENCE</scope>
    <source>
        <tissue evidence="3">Leaves</tissue>
    </source>
</reference>
<dbReference type="Pfam" id="PF04578">
    <property type="entry name" value="DUF594"/>
    <property type="match status" value="1"/>
</dbReference>
<evidence type="ECO:0000313" key="3">
    <source>
        <dbReference type="EMBL" id="KAF5782692.1"/>
    </source>
</evidence>
<dbReference type="Proteomes" id="UP000215914">
    <property type="component" value="Chromosome 11"/>
</dbReference>
<dbReference type="OMA" id="NIRWAIL"/>